<reference evidence="2 3" key="1">
    <citation type="journal article" date="2023" name="Microbiol. Spectr.">
        <title>Symbiosis of Carpenter Bees with Uncharacterized Lactic Acid Bacteria Showing NAD Auxotrophy.</title>
        <authorList>
            <person name="Kawasaki S."/>
            <person name="Ozawa K."/>
            <person name="Mori T."/>
            <person name="Yamamoto A."/>
            <person name="Ito M."/>
            <person name="Ohkuma M."/>
            <person name="Sakamoto M."/>
            <person name="Matsutani M."/>
        </authorList>
    </citation>
    <scope>NUCLEOTIDE SEQUENCE [LARGE SCALE GENOMIC DNA]</scope>
    <source>
        <strain evidence="2 3">KimC2</strain>
    </source>
</reference>
<accession>A0AAU9CSY4</accession>
<dbReference type="NCBIfam" id="NF047400">
    <property type="entry name" value="MazE_PemI_antitoxin"/>
    <property type="match status" value="1"/>
</dbReference>
<gene>
    <name evidence="2" type="ORF">KIMC2_16740</name>
</gene>
<evidence type="ECO:0008006" key="4">
    <source>
        <dbReference type="Google" id="ProtNLM"/>
    </source>
</evidence>
<proteinExistence type="predicted"/>
<feature type="compositionally biased region" description="Polar residues" evidence="1">
    <location>
        <begin position="73"/>
        <end position="83"/>
    </location>
</feature>
<evidence type="ECO:0000256" key="1">
    <source>
        <dbReference type="SAM" id="MobiDB-lite"/>
    </source>
</evidence>
<dbReference type="AlphaFoldDB" id="A0AAU9CSY4"/>
<organism evidence="2 3">
    <name type="scientific">Xylocopilactobacillus apis</name>
    <dbReference type="NCBI Taxonomy" id="2932183"/>
    <lineage>
        <taxon>Bacteria</taxon>
        <taxon>Bacillati</taxon>
        <taxon>Bacillota</taxon>
        <taxon>Bacilli</taxon>
        <taxon>Lactobacillales</taxon>
        <taxon>Lactobacillaceae</taxon>
        <taxon>Xylocopilactobacillus</taxon>
    </lineage>
</organism>
<name>A0AAU9CSY4_9LACO</name>
<sequence>MQMAIDNVKVRKQGNSLSINLTKKLNLKEGQELYLYRNKLGFITLVPKLPNLYKTATKEELENMDPDGLAKSTPITESNLNVD</sequence>
<dbReference type="EMBL" id="AP026801">
    <property type="protein sequence ID" value="BDR57112.1"/>
    <property type="molecule type" value="Genomic_DNA"/>
</dbReference>
<feature type="region of interest" description="Disordered" evidence="1">
    <location>
        <begin position="62"/>
        <end position="83"/>
    </location>
</feature>
<dbReference type="Proteomes" id="UP001321804">
    <property type="component" value="Chromosome"/>
</dbReference>
<protein>
    <recommendedName>
        <fullName evidence="4">AbrB family transcriptional regulator</fullName>
    </recommendedName>
</protein>
<dbReference type="KEGG" id="xak:KIMC2_16740"/>
<evidence type="ECO:0000313" key="2">
    <source>
        <dbReference type="EMBL" id="BDR57112.1"/>
    </source>
</evidence>
<dbReference type="RefSeq" id="WP_317695895.1">
    <property type="nucleotide sequence ID" value="NZ_AP026801.1"/>
</dbReference>
<keyword evidence="3" id="KW-1185">Reference proteome</keyword>
<evidence type="ECO:0000313" key="3">
    <source>
        <dbReference type="Proteomes" id="UP001321804"/>
    </source>
</evidence>